<evidence type="ECO:0000313" key="1">
    <source>
        <dbReference type="EMBL" id="CAI6344349.1"/>
    </source>
</evidence>
<protein>
    <submittedName>
        <fullName evidence="1">Uncharacterized protein</fullName>
    </submittedName>
</protein>
<dbReference type="Proteomes" id="UP001160148">
    <property type="component" value="Unassembled WGS sequence"/>
</dbReference>
<proteinExistence type="predicted"/>
<dbReference type="EMBL" id="CARXXK010000001">
    <property type="protein sequence ID" value="CAI6344349.1"/>
    <property type="molecule type" value="Genomic_DNA"/>
</dbReference>
<comment type="caution">
    <text evidence="1">The sequence shown here is derived from an EMBL/GenBank/DDBJ whole genome shotgun (WGS) entry which is preliminary data.</text>
</comment>
<keyword evidence="2" id="KW-1185">Reference proteome</keyword>
<accession>A0AAV0VJA1</accession>
<sequence>MQIDFYSVSIFLSCVKPCLGSLLPMTTQSNGVLSGSGVINQTSESSTPYLSSSNNNLTVGFSGSNKYLPLKHNTCNTTAISAVKKNKSDTFTRENGIDKLSSLFFDNPGKLGTLSLKLYNATACIFKLIFKTWKELKVN</sequence>
<gene>
    <name evidence="1" type="ORF">MEUPH1_LOCUS1491</name>
</gene>
<dbReference type="AlphaFoldDB" id="A0AAV0VJA1"/>
<name>A0AAV0VJA1_9HEMI</name>
<reference evidence="1 2" key="1">
    <citation type="submission" date="2023-01" db="EMBL/GenBank/DDBJ databases">
        <authorList>
            <person name="Whitehead M."/>
        </authorList>
    </citation>
    <scope>NUCLEOTIDE SEQUENCE [LARGE SCALE GENOMIC DNA]</scope>
</reference>
<organism evidence="1 2">
    <name type="scientific">Macrosiphum euphorbiae</name>
    <name type="common">potato aphid</name>
    <dbReference type="NCBI Taxonomy" id="13131"/>
    <lineage>
        <taxon>Eukaryota</taxon>
        <taxon>Metazoa</taxon>
        <taxon>Ecdysozoa</taxon>
        <taxon>Arthropoda</taxon>
        <taxon>Hexapoda</taxon>
        <taxon>Insecta</taxon>
        <taxon>Pterygota</taxon>
        <taxon>Neoptera</taxon>
        <taxon>Paraneoptera</taxon>
        <taxon>Hemiptera</taxon>
        <taxon>Sternorrhyncha</taxon>
        <taxon>Aphidomorpha</taxon>
        <taxon>Aphidoidea</taxon>
        <taxon>Aphididae</taxon>
        <taxon>Macrosiphini</taxon>
        <taxon>Macrosiphum</taxon>
    </lineage>
</organism>
<evidence type="ECO:0000313" key="2">
    <source>
        <dbReference type="Proteomes" id="UP001160148"/>
    </source>
</evidence>